<sequence length="94" mass="10894">MIYLLSNLKIAVPKKVFIKDPGSSNSGKIISKHNIFIIDEIGFNAFTFKKLGAKIESNESSIYHYFEIKHKLLVSLTTWYWGWEKYQLVLAPQN</sequence>
<proteinExistence type="predicted"/>
<reference evidence="1 2" key="1">
    <citation type="submission" date="2018-06" db="EMBL/GenBank/DDBJ databases">
        <title>Genomic Encyclopedia of Archaeal and Bacterial Type Strains, Phase II (KMG-II): from individual species to whole genera.</title>
        <authorList>
            <person name="Goeker M."/>
        </authorList>
    </citation>
    <scope>NUCLEOTIDE SEQUENCE [LARGE SCALE GENOMIC DNA]</scope>
    <source>
        <strain evidence="1 2">DSM 12408</strain>
    </source>
</reference>
<dbReference type="AlphaFoldDB" id="A0A327SFY8"/>
<organism evidence="1 2">
    <name type="scientific">Gelidibacter algens</name>
    <dbReference type="NCBI Taxonomy" id="49280"/>
    <lineage>
        <taxon>Bacteria</taxon>
        <taxon>Pseudomonadati</taxon>
        <taxon>Bacteroidota</taxon>
        <taxon>Flavobacteriia</taxon>
        <taxon>Flavobacteriales</taxon>
        <taxon>Flavobacteriaceae</taxon>
        <taxon>Gelidibacter</taxon>
    </lineage>
</organism>
<dbReference type="RefSeq" id="WP_211272620.1">
    <property type="nucleotide sequence ID" value="NZ_LZRN01000002.1"/>
</dbReference>
<keyword evidence="2" id="KW-1185">Reference proteome</keyword>
<evidence type="ECO:0000313" key="2">
    <source>
        <dbReference type="Proteomes" id="UP000248987"/>
    </source>
</evidence>
<dbReference type="Proteomes" id="UP000248987">
    <property type="component" value="Unassembled WGS sequence"/>
</dbReference>
<dbReference type="EMBL" id="QLLQ01000001">
    <property type="protein sequence ID" value="RAJ27999.1"/>
    <property type="molecule type" value="Genomic_DNA"/>
</dbReference>
<evidence type="ECO:0000313" key="1">
    <source>
        <dbReference type="EMBL" id="RAJ27999.1"/>
    </source>
</evidence>
<comment type="caution">
    <text evidence="1">The sequence shown here is derived from an EMBL/GenBank/DDBJ whole genome shotgun (WGS) entry which is preliminary data.</text>
</comment>
<protein>
    <recommendedName>
        <fullName evidence="3">TetR family transcriptional regulator</fullName>
    </recommendedName>
</protein>
<dbReference type="Gene3D" id="1.10.10.60">
    <property type="entry name" value="Homeodomain-like"/>
    <property type="match status" value="1"/>
</dbReference>
<accession>A0A327SFY8</accession>
<gene>
    <name evidence="1" type="ORF">LX77_00574</name>
</gene>
<name>A0A327SFY8_9FLAO</name>
<evidence type="ECO:0008006" key="3">
    <source>
        <dbReference type="Google" id="ProtNLM"/>
    </source>
</evidence>
<dbReference type="SUPFAM" id="SSF46689">
    <property type="entry name" value="Homeodomain-like"/>
    <property type="match status" value="1"/>
</dbReference>
<dbReference type="InterPro" id="IPR009057">
    <property type="entry name" value="Homeodomain-like_sf"/>
</dbReference>